<keyword evidence="1" id="KW-1133">Transmembrane helix</keyword>
<comment type="caution">
    <text evidence="3">The sequence shown here is derived from an EMBL/GenBank/DDBJ whole genome shotgun (WGS) entry which is preliminary data.</text>
</comment>
<evidence type="ECO:0000313" key="3">
    <source>
        <dbReference type="EMBL" id="TXN37253.1"/>
    </source>
</evidence>
<accession>A0A5C8V7C9</accession>
<evidence type="ECO:0000259" key="2">
    <source>
        <dbReference type="Pfam" id="PF06580"/>
    </source>
</evidence>
<dbReference type="InterPro" id="IPR050640">
    <property type="entry name" value="Bact_2-comp_sensor_kinase"/>
</dbReference>
<dbReference type="PANTHER" id="PTHR34220">
    <property type="entry name" value="SENSOR HISTIDINE KINASE YPDA"/>
    <property type="match status" value="1"/>
</dbReference>
<evidence type="ECO:0000256" key="1">
    <source>
        <dbReference type="SAM" id="Phobius"/>
    </source>
</evidence>
<dbReference type="RefSeq" id="WP_147741084.1">
    <property type="nucleotide sequence ID" value="NZ_VRUR01000001.1"/>
</dbReference>
<dbReference type="AlphaFoldDB" id="A0A5C8V7C9"/>
<feature type="domain" description="Signal transduction histidine kinase internal region" evidence="2">
    <location>
        <begin position="165"/>
        <end position="243"/>
    </location>
</feature>
<dbReference type="Pfam" id="PF06580">
    <property type="entry name" value="His_kinase"/>
    <property type="match status" value="1"/>
</dbReference>
<dbReference type="SUPFAM" id="SSF55874">
    <property type="entry name" value="ATPase domain of HSP90 chaperone/DNA topoisomerase II/histidine kinase"/>
    <property type="match status" value="1"/>
</dbReference>
<dbReference type="PANTHER" id="PTHR34220:SF7">
    <property type="entry name" value="SENSOR HISTIDINE KINASE YPDA"/>
    <property type="match status" value="1"/>
</dbReference>
<proteinExistence type="predicted"/>
<keyword evidence="1" id="KW-0812">Transmembrane</keyword>
<organism evidence="3 4">
    <name type="scientific">Flagellimonas hymeniacidonis</name>
    <dbReference type="NCBI Taxonomy" id="2603628"/>
    <lineage>
        <taxon>Bacteria</taxon>
        <taxon>Pseudomonadati</taxon>
        <taxon>Bacteroidota</taxon>
        <taxon>Flavobacteriia</taxon>
        <taxon>Flavobacteriales</taxon>
        <taxon>Flavobacteriaceae</taxon>
        <taxon>Flagellimonas</taxon>
    </lineage>
</organism>
<dbReference type="Gene3D" id="3.30.565.10">
    <property type="entry name" value="Histidine kinase-like ATPase, C-terminal domain"/>
    <property type="match status" value="1"/>
</dbReference>
<dbReference type="GO" id="GO:0000155">
    <property type="term" value="F:phosphorelay sensor kinase activity"/>
    <property type="evidence" value="ECO:0007669"/>
    <property type="project" value="InterPro"/>
</dbReference>
<dbReference type="GO" id="GO:0016020">
    <property type="term" value="C:membrane"/>
    <property type="evidence" value="ECO:0007669"/>
    <property type="project" value="InterPro"/>
</dbReference>
<feature type="transmembrane region" description="Helical" evidence="1">
    <location>
        <begin position="12"/>
        <end position="30"/>
    </location>
</feature>
<feature type="transmembrane region" description="Helical" evidence="1">
    <location>
        <begin position="42"/>
        <end position="66"/>
    </location>
</feature>
<keyword evidence="4" id="KW-1185">Reference proteome</keyword>
<dbReference type="InterPro" id="IPR010559">
    <property type="entry name" value="Sig_transdc_His_kin_internal"/>
</dbReference>
<reference evidence="3 4" key="1">
    <citation type="submission" date="2019-08" db="EMBL/GenBank/DDBJ databases">
        <title>Professor.</title>
        <authorList>
            <person name="Park J.S."/>
        </authorList>
    </citation>
    <scope>NUCLEOTIDE SEQUENCE [LARGE SCALE GENOMIC DNA]</scope>
    <source>
        <strain evidence="3 4">176CP5-101</strain>
    </source>
</reference>
<evidence type="ECO:0000313" key="4">
    <source>
        <dbReference type="Proteomes" id="UP000321456"/>
    </source>
</evidence>
<dbReference type="InterPro" id="IPR036890">
    <property type="entry name" value="HATPase_C_sf"/>
</dbReference>
<feature type="transmembrane region" description="Helical" evidence="1">
    <location>
        <begin position="78"/>
        <end position="103"/>
    </location>
</feature>
<dbReference type="EMBL" id="VRUR01000001">
    <property type="protein sequence ID" value="TXN37253.1"/>
    <property type="molecule type" value="Genomic_DNA"/>
</dbReference>
<name>A0A5C8V7C9_9FLAO</name>
<sequence length="352" mass="40924">MQKMEPKQDKYYLMLAWLLIVILTIVQMSIDRSYADEHAVRSLFYWPISIFISGYISIIFWIVPLYRRIIRVQNPYKIILFILHGLVFSLIYMAISIIIYEVLFLKSPFNDAKKVFYEFGLSAFHQHAKTYLFMLASLLALDYLRGREKIIVSNKNLENELNLVKLATIKAKLQPHFLFNTLNSVVAIMDENTSKAQNALINLSDLLRYSMEMKPEKLIPISGEVELLKKYISIEKARYENQLNIKWVCTDLDAKFKVPAMILQPIVENSIKHGFKRIKTSLNLIIEIDAIHTKIIVKNDGNSLPQIIEKGTGLQIVNQRIKNHFGDASFFRIHQDGEWVTNTIQIIQNTQK</sequence>
<dbReference type="Proteomes" id="UP000321456">
    <property type="component" value="Unassembled WGS sequence"/>
</dbReference>
<protein>
    <recommendedName>
        <fullName evidence="2">Signal transduction histidine kinase internal region domain-containing protein</fullName>
    </recommendedName>
</protein>
<keyword evidence="1" id="KW-0472">Membrane</keyword>
<gene>
    <name evidence="3" type="ORF">FVB32_02910</name>
</gene>